<dbReference type="EMBL" id="QPFP01000004">
    <property type="protein sequence ID" value="TEB37210.1"/>
    <property type="molecule type" value="Genomic_DNA"/>
</dbReference>
<sequence>MTARGGSLRPLYSPQTARHSLKLLPTNYRTSSSGRFPPLPPISPFLVSLSLCPLVQFEAKRRASRLIDAGLSASVSTLDGSLGTLAAQ</sequence>
<reference evidence="1 2" key="1">
    <citation type="journal article" date="2019" name="Nat. Ecol. Evol.">
        <title>Megaphylogeny resolves global patterns of mushroom evolution.</title>
        <authorList>
            <person name="Varga T."/>
            <person name="Krizsan K."/>
            <person name="Foldi C."/>
            <person name="Dima B."/>
            <person name="Sanchez-Garcia M."/>
            <person name="Sanchez-Ramirez S."/>
            <person name="Szollosi G.J."/>
            <person name="Szarkandi J.G."/>
            <person name="Papp V."/>
            <person name="Albert L."/>
            <person name="Andreopoulos W."/>
            <person name="Angelini C."/>
            <person name="Antonin V."/>
            <person name="Barry K.W."/>
            <person name="Bougher N.L."/>
            <person name="Buchanan P."/>
            <person name="Buyck B."/>
            <person name="Bense V."/>
            <person name="Catcheside P."/>
            <person name="Chovatia M."/>
            <person name="Cooper J."/>
            <person name="Damon W."/>
            <person name="Desjardin D."/>
            <person name="Finy P."/>
            <person name="Geml J."/>
            <person name="Haridas S."/>
            <person name="Hughes K."/>
            <person name="Justo A."/>
            <person name="Karasinski D."/>
            <person name="Kautmanova I."/>
            <person name="Kiss B."/>
            <person name="Kocsube S."/>
            <person name="Kotiranta H."/>
            <person name="LaButti K.M."/>
            <person name="Lechner B.E."/>
            <person name="Liimatainen K."/>
            <person name="Lipzen A."/>
            <person name="Lukacs Z."/>
            <person name="Mihaltcheva S."/>
            <person name="Morgado L.N."/>
            <person name="Niskanen T."/>
            <person name="Noordeloos M.E."/>
            <person name="Ohm R.A."/>
            <person name="Ortiz-Santana B."/>
            <person name="Ovrebo C."/>
            <person name="Racz N."/>
            <person name="Riley R."/>
            <person name="Savchenko A."/>
            <person name="Shiryaev A."/>
            <person name="Soop K."/>
            <person name="Spirin V."/>
            <person name="Szebenyi C."/>
            <person name="Tomsovsky M."/>
            <person name="Tulloss R.E."/>
            <person name="Uehling J."/>
            <person name="Grigoriev I.V."/>
            <person name="Vagvolgyi C."/>
            <person name="Papp T."/>
            <person name="Martin F.M."/>
            <person name="Miettinen O."/>
            <person name="Hibbett D.S."/>
            <person name="Nagy L.G."/>
        </authorList>
    </citation>
    <scope>NUCLEOTIDE SEQUENCE [LARGE SCALE GENOMIC DNA]</scope>
    <source>
        <strain evidence="1 2">FP101781</strain>
    </source>
</reference>
<comment type="caution">
    <text evidence="1">The sequence shown here is derived from an EMBL/GenBank/DDBJ whole genome shotgun (WGS) entry which is preliminary data.</text>
</comment>
<gene>
    <name evidence="1" type="ORF">FA13DRAFT_891916</name>
</gene>
<keyword evidence="2" id="KW-1185">Reference proteome</keyword>
<protein>
    <submittedName>
        <fullName evidence="1">Uncharacterized protein</fullName>
    </submittedName>
</protein>
<accession>A0A4Y7TSR0</accession>
<name>A0A4Y7TSR0_COPMI</name>
<proteinExistence type="predicted"/>
<organism evidence="1 2">
    <name type="scientific">Coprinellus micaceus</name>
    <name type="common">Glistening ink-cap mushroom</name>
    <name type="synonym">Coprinus micaceus</name>
    <dbReference type="NCBI Taxonomy" id="71717"/>
    <lineage>
        <taxon>Eukaryota</taxon>
        <taxon>Fungi</taxon>
        <taxon>Dikarya</taxon>
        <taxon>Basidiomycota</taxon>
        <taxon>Agaricomycotina</taxon>
        <taxon>Agaricomycetes</taxon>
        <taxon>Agaricomycetidae</taxon>
        <taxon>Agaricales</taxon>
        <taxon>Agaricineae</taxon>
        <taxon>Psathyrellaceae</taxon>
        <taxon>Coprinellus</taxon>
    </lineage>
</organism>
<dbReference type="AlphaFoldDB" id="A0A4Y7TSR0"/>
<evidence type="ECO:0000313" key="2">
    <source>
        <dbReference type="Proteomes" id="UP000298030"/>
    </source>
</evidence>
<dbReference type="Proteomes" id="UP000298030">
    <property type="component" value="Unassembled WGS sequence"/>
</dbReference>
<evidence type="ECO:0000313" key="1">
    <source>
        <dbReference type="EMBL" id="TEB37210.1"/>
    </source>
</evidence>